<evidence type="ECO:0000313" key="2">
    <source>
        <dbReference type="EMBL" id="MCH4562515.1"/>
    </source>
</evidence>
<dbReference type="Gene3D" id="1.10.10.10">
    <property type="entry name" value="Winged helix-like DNA-binding domain superfamily/Winged helix DNA-binding domain"/>
    <property type="match status" value="1"/>
</dbReference>
<dbReference type="SUPFAM" id="SSF46785">
    <property type="entry name" value="Winged helix' DNA-binding domain"/>
    <property type="match status" value="1"/>
</dbReference>
<accession>A0ABS9RRQ0</accession>
<reference evidence="2 3" key="1">
    <citation type="submission" date="2022-02" db="EMBL/GenBank/DDBJ databases">
        <title>Halomonas fukangensis sp. nov., a halophilic bacterium isolated from a bulk soil of Kalidium foliatum at Fukang.</title>
        <authorList>
            <person name="Huang Y."/>
        </authorList>
    </citation>
    <scope>NUCLEOTIDE SEQUENCE [LARGE SCALE GENOMIC DNA]</scope>
    <source>
        <strain evidence="2 3">EGI 63088</strain>
    </source>
</reference>
<protein>
    <submittedName>
        <fullName evidence="2">Winged helix-turn-helix transcriptional regulator</fullName>
    </submittedName>
</protein>
<comment type="caution">
    <text evidence="2">The sequence shown here is derived from an EMBL/GenBank/DDBJ whole genome shotgun (WGS) entry which is preliminary data.</text>
</comment>
<dbReference type="InterPro" id="IPR036390">
    <property type="entry name" value="WH_DNA-bd_sf"/>
</dbReference>
<evidence type="ECO:0000259" key="1">
    <source>
        <dbReference type="PROSITE" id="PS51118"/>
    </source>
</evidence>
<gene>
    <name evidence="2" type="ORF">MKP05_05115</name>
</gene>
<dbReference type="InterPro" id="IPR002577">
    <property type="entry name" value="HTH_HxlR"/>
</dbReference>
<dbReference type="EMBL" id="JAKVPY010000005">
    <property type="protein sequence ID" value="MCH4562515.1"/>
    <property type="molecule type" value="Genomic_DNA"/>
</dbReference>
<dbReference type="InterPro" id="IPR036388">
    <property type="entry name" value="WH-like_DNA-bd_sf"/>
</dbReference>
<dbReference type="Proteomes" id="UP001202117">
    <property type="component" value="Unassembled WGS sequence"/>
</dbReference>
<dbReference type="RefSeq" id="WP_240567326.1">
    <property type="nucleotide sequence ID" value="NZ_JAKVPY010000005.1"/>
</dbReference>
<keyword evidence="3" id="KW-1185">Reference proteome</keyword>
<sequence>MAATCSARELLQHVTSRWGILALIALESGTQRFSELRRKINGVSELSFHTATSSSCASTPPLFCMKRRRRSL</sequence>
<proteinExistence type="predicted"/>
<dbReference type="Pfam" id="PF01638">
    <property type="entry name" value="HxlR"/>
    <property type="match status" value="1"/>
</dbReference>
<organism evidence="2 3">
    <name type="scientific">Halomonas flagellata</name>
    <dbReference type="NCBI Taxonomy" id="2920385"/>
    <lineage>
        <taxon>Bacteria</taxon>
        <taxon>Pseudomonadati</taxon>
        <taxon>Pseudomonadota</taxon>
        <taxon>Gammaproteobacteria</taxon>
        <taxon>Oceanospirillales</taxon>
        <taxon>Halomonadaceae</taxon>
        <taxon>Halomonas</taxon>
    </lineage>
</organism>
<feature type="domain" description="HTH hxlR-type" evidence="1">
    <location>
        <begin position="5"/>
        <end position="72"/>
    </location>
</feature>
<name>A0ABS9RRQ0_9GAMM</name>
<dbReference type="PROSITE" id="PS51118">
    <property type="entry name" value="HTH_HXLR"/>
    <property type="match status" value="1"/>
</dbReference>
<evidence type="ECO:0000313" key="3">
    <source>
        <dbReference type="Proteomes" id="UP001202117"/>
    </source>
</evidence>